<feature type="region of interest" description="Disordered" evidence="1">
    <location>
        <begin position="106"/>
        <end position="134"/>
    </location>
</feature>
<gene>
    <name evidence="2" type="ORF">CYMTET_18954</name>
</gene>
<organism evidence="2 3">
    <name type="scientific">Cymbomonas tetramitiformis</name>
    <dbReference type="NCBI Taxonomy" id="36881"/>
    <lineage>
        <taxon>Eukaryota</taxon>
        <taxon>Viridiplantae</taxon>
        <taxon>Chlorophyta</taxon>
        <taxon>Pyramimonadophyceae</taxon>
        <taxon>Pyramimonadales</taxon>
        <taxon>Pyramimonadaceae</taxon>
        <taxon>Cymbomonas</taxon>
    </lineage>
</organism>
<proteinExistence type="predicted"/>
<feature type="compositionally biased region" description="Basic and acidic residues" evidence="1">
    <location>
        <begin position="121"/>
        <end position="134"/>
    </location>
</feature>
<keyword evidence="3" id="KW-1185">Reference proteome</keyword>
<dbReference type="AlphaFoldDB" id="A0AAE0G767"/>
<dbReference type="Proteomes" id="UP001190700">
    <property type="component" value="Unassembled WGS sequence"/>
</dbReference>
<protein>
    <submittedName>
        <fullName evidence="2">Uncharacterized protein</fullName>
    </submittedName>
</protein>
<sequence length="134" mass="14405">MWSCPLIGRVAETTAQSASRLATKPKKPAAKASQAQASPCGDPIDLVETPTPKRGSGVPGGSLADPRKRASPVEIVDLCNPPSRKKPLINQWVQRCQQDTITLTQDERNPCGMSPRALRAARRDAVRKQEPGAL</sequence>
<accession>A0AAE0G767</accession>
<evidence type="ECO:0000256" key="1">
    <source>
        <dbReference type="SAM" id="MobiDB-lite"/>
    </source>
</evidence>
<feature type="region of interest" description="Disordered" evidence="1">
    <location>
        <begin position="13"/>
        <end position="69"/>
    </location>
</feature>
<feature type="compositionally biased region" description="Low complexity" evidence="1">
    <location>
        <begin position="30"/>
        <end position="39"/>
    </location>
</feature>
<name>A0AAE0G767_9CHLO</name>
<evidence type="ECO:0000313" key="3">
    <source>
        <dbReference type="Proteomes" id="UP001190700"/>
    </source>
</evidence>
<comment type="caution">
    <text evidence="2">The sequence shown here is derived from an EMBL/GenBank/DDBJ whole genome shotgun (WGS) entry which is preliminary data.</text>
</comment>
<reference evidence="2 3" key="1">
    <citation type="journal article" date="2015" name="Genome Biol. Evol.">
        <title>Comparative Genomics of a Bacterivorous Green Alga Reveals Evolutionary Causalities and Consequences of Phago-Mixotrophic Mode of Nutrition.</title>
        <authorList>
            <person name="Burns J.A."/>
            <person name="Paasch A."/>
            <person name="Narechania A."/>
            <person name="Kim E."/>
        </authorList>
    </citation>
    <scope>NUCLEOTIDE SEQUENCE [LARGE SCALE GENOMIC DNA]</scope>
    <source>
        <strain evidence="2 3">PLY_AMNH</strain>
    </source>
</reference>
<dbReference type="EMBL" id="LGRX02008802">
    <property type="protein sequence ID" value="KAK3272769.1"/>
    <property type="molecule type" value="Genomic_DNA"/>
</dbReference>
<evidence type="ECO:0000313" key="2">
    <source>
        <dbReference type="EMBL" id="KAK3272769.1"/>
    </source>
</evidence>